<reference evidence="3" key="1">
    <citation type="submission" date="2006-06" db="EMBL/GenBank/DDBJ databases">
        <title>Complete sequence of chromosome of Chelativorans sp. BNC1.</title>
        <authorList>
            <consortium name="US DOE Joint Genome Institute"/>
            <person name="Copeland A."/>
            <person name="Lucas S."/>
            <person name="Lapidus A."/>
            <person name="Barry K."/>
            <person name="Detter J.C."/>
            <person name="Glavina del Rio T."/>
            <person name="Hammon N."/>
            <person name="Israni S."/>
            <person name="Dalin E."/>
            <person name="Tice H."/>
            <person name="Pitluck S."/>
            <person name="Chertkov O."/>
            <person name="Brettin T."/>
            <person name="Bruce D."/>
            <person name="Han C."/>
            <person name="Tapia R."/>
            <person name="Gilna P."/>
            <person name="Schmutz J."/>
            <person name="Larimer F."/>
            <person name="Land M."/>
            <person name="Hauser L."/>
            <person name="Kyrpides N."/>
            <person name="Mikhailova N."/>
            <person name="Richardson P."/>
        </authorList>
    </citation>
    <scope>NUCLEOTIDE SEQUENCE</scope>
    <source>
        <strain evidence="3">BNC1</strain>
    </source>
</reference>
<feature type="chain" id="PRO_5004179989" evidence="1">
    <location>
        <begin position="28"/>
        <end position="183"/>
    </location>
</feature>
<dbReference type="InterPro" id="IPR036058">
    <property type="entry name" value="Kazal_dom_sf"/>
</dbReference>
<organism evidence="3">
    <name type="scientific">Chelativorans sp. (strain BNC1)</name>
    <dbReference type="NCBI Taxonomy" id="266779"/>
    <lineage>
        <taxon>Bacteria</taxon>
        <taxon>Pseudomonadati</taxon>
        <taxon>Pseudomonadota</taxon>
        <taxon>Alphaproteobacteria</taxon>
        <taxon>Hyphomicrobiales</taxon>
        <taxon>Phyllobacteriaceae</taxon>
        <taxon>Chelativorans</taxon>
    </lineage>
</organism>
<dbReference type="eggNOG" id="ENOG5033HVC">
    <property type="taxonomic scope" value="Bacteria"/>
</dbReference>
<dbReference type="SMART" id="SM00280">
    <property type="entry name" value="KAZAL"/>
    <property type="match status" value="3"/>
</dbReference>
<dbReference type="PANTHER" id="PTHR21131:SF0">
    <property type="entry name" value="GEO10195P1-RELATED"/>
    <property type="match status" value="1"/>
</dbReference>
<proteinExistence type="predicted"/>
<dbReference type="InterPro" id="IPR002350">
    <property type="entry name" value="Kazal_dom"/>
</dbReference>
<dbReference type="HOGENOM" id="CLU_125988_0_0_5"/>
<dbReference type="EMBL" id="CP000390">
    <property type="protein sequence ID" value="ABG65460.1"/>
    <property type="molecule type" value="Genomic_DNA"/>
</dbReference>
<dbReference type="PROSITE" id="PS51465">
    <property type="entry name" value="KAZAL_2"/>
    <property type="match status" value="1"/>
</dbReference>
<dbReference type="Pfam" id="PF07648">
    <property type="entry name" value="Kazal_2"/>
    <property type="match status" value="3"/>
</dbReference>
<dbReference type="KEGG" id="mes:Meso_4093"/>
<keyword evidence="1" id="KW-0732">Signal</keyword>
<dbReference type="PANTHER" id="PTHR21131">
    <property type="entry name" value="SERINE-TYPE ENDOPEPTIDASE INHIBITOR"/>
    <property type="match status" value="1"/>
</dbReference>
<evidence type="ECO:0000259" key="2">
    <source>
        <dbReference type="PROSITE" id="PS51465"/>
    </source>
</evidence>
<feature type="domain" description="Kazal-like" evidence="2">
    <location>
        <begin position="134"/>
        <end position="183"/>
    </location>
</feature>
<dbReference type="Gene3D" id="3.30.60.30">
    <property type="match status" value="3"/>
</dbReference>
<sequence length="183" mass="20152" precursor="true">MKLLKDLARLSALAFAGLLLWSCTVVVEEEPGRPLPPPPDGPRICTQQYQPVCATRGGREQTFPNACIAQSEGFRPVHPGECRPSRPPEMPPQACTREYRPVCAVRGSRERTFPNSCIAEAEGYRPVYPGQCGGGRPPVDDGPRFCTKEYAPVCGVRNGRMRTFGNTCEAESADYRIIHRGEC</sequence>
<dbReference type="SUPFAM" id="SSF100895">
    <property type="entry name" value="Kazal-type serine protease inhibitors"/>
    <property type="match status" value="3"/>
</dbReference>
<dbReference type="STRING" id="266779.Meso_4093"/>
<evidence type="ECO:0000256" key="1">
    <source>
        <dbReference type="SAM" id="SignalP"/>
    </source>
</evidence>
<evidence type="ECO:0000313" key="3">
    <source>
        <dbReference type="EMBL" id="ABG65460.1"/>
    </source>
</evidence>
<protein>
    <submittedName>
        <fullName evidence="3">Protease inhibitor, Kazal-type</fullName>
    </submittedName>
</protein>
<accession>Q11AW5</accession>
<dbReference type="InterPro" id="IPR053265">
    <property type="entry name" value="Serpin"/>
</dbReference>
<name>Q11AW5_CHESB</name>
<gene>
    <name evidence="3" type="ordered locus">Meso_4093</name>
</gene>
<dbReference type="AlphaFoldDB" id="Q11AW5"/>
<feature type="signal peptide" evidence="1">
    <location>
        <begin position="1"/>
        <end position="27"/>
    </location>
</feature>